<evidence type="ECO:0000313" key="1">
    <source>
        <dbReference type="EMBL" id="GAA4798689.1"/>
    </source>
</evidence>
<proteinExistence type="predicted"/>
<accession>A0ABP9BQ67</accession>
<protein>
    <submittedName>
        <fullName evidence="1">Uncharacterized protein</fullName>
    </submittedName>
</protein>
<gene>
    <name evidence="1" type="ORF">GCM10023231_29350</name>
</gene>
<sequence length="55" mass="6281">MVKVVGVIGFELGLVQSVDFEQEMVVAVPRLQTKYVTYIKRVRGKIKTFSAFKVF</sequence>
<dbReference type="EMBL" id="BAABIQ010000039">
    <property type="protein sequence ID" value="GAA4798689.1"/>
    <property type="molecule type" value="Genomic_DNA"/>
</dbReference>
<comment type="caution">
    <text evidence="1">The sequence shown here is derived from an EMBL/GenBank/DDBJ whole genome shotgun (WGS) entry which is preliminary data.</text>
</comment>
<name>A0ABP9BQ67_9SPHI</name>
<evidence type="ECO:0000313" key="2">
    <source>
        <dbReference type="Proteomes" id="UP001501411"/>
    </source>
</evidence>
<reference evidence="2" key="1">
    <citation type="journal article" date="2019" name="Int. J. Syst. Evol. Microbiol.">
        <title>The Global Catalogue of Microorganisms (GCM) 10K type strain sequencing project: providing services to taxonomists for standard genome sequencing and annotation.</title>
        <authorList>
            <consortium name="The Broad Institute Genomics Platform"/>
            <consortium name="The Broad Institute Genome Sequencing Center for Infectious Disease"/>
            <person name="Wu L."/>
            <person name="Ma J."/>
        </authorList>
    </citation>
    <scope>NUCLEOTIDE SEQUENCE [LARGE SCALE GENOMIC DNA]</scope>
    <source>
        <strain evidence="2">JCM 18200</strain>
    </source>
</reference>
<keyword evidence="2" id="KW-1185">Reference proteome</keyword>
<dbReference type="Proteomes" id="UP001501411">
    <property type="component" value="Unassembled WGS sequence"/>
</dbReference>
<organism evidence="1 2">
    <name type="scientific">Olivibacter ginsenosidimutans</name>
    <dbReference type="NCBI Taxonomy" id="1176537"/>
    <lineage>
        <taxon>Bacteria</taxon>
        <taxon>Pseudomonadati</taxon>
        <taxon>Bacteroidota</taxon>
        <taxon>Sphingobacteriia</taxon>
        <taxon>Sphingobacteriales</taxon>
        <taxon>Sphingobacteriaceae</taxon>
        <taxon>Olivibacter</taxon>
    </lineage>
</organism>